<dbReference type="InterPro" id="IPR023267">
    <property type="entry name" value="RCMT"/>
</dbReference>
<evidence type="ECO:0000313" key="7">
    <source>
        <dbReference type="EMBL" id="GIT96089.1"/>
    </source>
</evidence>
<feature type="domain" description="SAM-dependent MTase RsmB/NOP-type" evidence="6">
    <location>
        <begin position="140"/>
        <end position="390"/>
    </location>
</feature>
<dbReference type="InterPro" id="IPR001678">
    <property type="entry name" value="MeTrfase_RsmB-F_NOP2_dom"/>
</dbReference>
<dbReference type="Gene3D" id="3.40.50.150">
    <property type="entry name" value="Vaccinia Virus protein VP39"/>
    <property type="match status" value="1"/>
</dbReference>
<dbReference type="InterPro" id="IPR049560">
    <property type="entry name" value="MeTrfase_RsmB-F_NOP2_cat"/>
</dbReference>
<dbReference type="InterPro" id="IPR054728">
    <property type="entry name" value="RsmB-like_ferredoxin"/>
</dbReference>
<dbReference type="Pfam" id="PF01189">
    <property type="entry name" value="Methyltr_RsmB-F"/>
    <property type="match status" value="1"/>
</dbReference>
<dbReference type="InterPro" id="IPR029063">
    <property type="entry name" value="SAM-dependent_MTases_sf"/>
</dbReference>
<dbReference type="Pfam" id="PF22458">
    <property type="entry name" value="RsmF-B_ferredox"/>
    <property type="match status" value="1"/>
</dbReference>
<feature type="binding site" evidence="5">
    <location>
        <position position="291"/>
    </location>
    <ligand>
        <name>S-adenosyl-L-methionine</name>
        <dbReference type="ChEBI" id="CHEBI:59789"/>
    </ligand>
</feature>
<dbReference type="SUPFAM" id="SSF53335">
    <property type="entry name" value="S-adenosyl-L-methionine-dependent methyltransferases"/>
    <property type="match status" value="1"/>
</dbReference>
<comment type="similarity">
    <text evidence="5">Belongs to the class I-like SAM-binding methyltransferase superfamily. RsmB/NOP family.</text>
</comment>
<dbReference type="GO" id="GO:0032259">
    <property type="term" value="P:methylation"/>
    <property type="evidence" value="ECO:0007669"/>
    <property type="project" value="UniProtKB-KW"/>
</dbReference>
<proteinExistence type="inferred from homology"/>
<dbReference type="PRINTS" id="PR02008">
    <property type="entry name" value="RCMTFAMILY"/>
</dbReference>
<evidence type="ECO:0000256" key="2">
    <source>
        <dbReference type="ARBA" id="ARBA00022679"/>
    </source>
</evidence>
<sequence length="390" mass="42054">MTPGARVQAAIEVLDGVLAGAAAEQALTRWARRSRYAGSKDRAAVRDHVFDALRRLRSSAWLGGLSDMDMSQMEGSAVLAGTLRGQGADLDALFTGQGHAPAPWDRDPPSGVMPDSVALDCPDWLLPSFRDSLGQRAEAVLLALRDRAPVVLRANTQKATRDQVAERLAQDGVETAPHPLSPTALRVVGPARGLTNLEAFAEGLFELQDAGSQSLVDRVPVVPGQRILDLCSGGGGKALALAARHAGEIMAHDADPRRMRDLPARARRAGAGIQIVETPERFAPFDGVIADVPCSGSGSWRRAPEAKWRLIPERLEALTTLQHDILRRAVDLTNAGGWIAYMTCSLLRSENEAVVETLLSERSDLRLDAQWRCDPLDDADGFHLSILRKA</sequence>
<feature type="binding site" evidence="5">
    <location>
        <position position="253"/>
    </location>
    <ligand>
        <name>S-adenosyl-L-methionine</name>
        <dbReference type="ChEBI" id="CHEBI:59789"/>
    </ligand>
</feature>
<organism evidence="7 8">
    <name type="scientific">Jannaschia pagri</name>
    <dbReference type="NCBI Taxonomy" id="2829797"/>
    <lineage>
        <taxon>Bacteria</taxon>
        <taxon>Pseudomonadati</taxon>
        <taxon>Pseudomonadota</taxon>
        <taxon>Alphaproteobacteria</taxon>
        <taxon>Rhodobacterales</taxon>
        <taxon>Roseobacteraceae</taxon>
        <taxon>Jannaschia</taxon>
    </lineage>
</organism>
<evidence type="ECO:0000256" key="1">
    <source>
        <dbReference type="ARBA" id="ARBA00022603"/>
    </source>
</evidence>
<dbReference type="PANTHER" id="PTHR22807:SF53">
    <property type="entry name" value="RIBOSOMAL RNA SMALL SUBUNIT METHYLTRANSFERASE B-RELATED"/>
    <property type="match status" value="1"/>
</dbReference>
<keyword evidence="8" id="KW-1185">Reference proteome</keyword>
<keyword evidence="1 5" id="KW-0489">Methyltransferase</keyword>
<dbReference type="Proteomes" id="UP000786693">
    <property type="component" value="Unassembled WGS sequence"/>
</dbReference>
<evidence type="ECO:0000313" key="8">
    <source>
        <dbReference type="Proteomes" id="UP000786693"/>
    </source>
</evidence>
<accession>A0ABQ4NPD6</accession>
<dbReference type="RefSeq" id="WP_220749595.1">
    <property type="nucleotide sequence ID" value="NZ_BPFH01000005.1"/>
</dbReference>
<evidence type="ECO:0000256" key="5">
    <source>
        <dbReference type="PROSITE-ProRule" id="PRU01023"/>
    </source>
</evidence>
<dbReference type="GO" id="GO:0008168">
    <property type="term" value="F:methyltransferase activity"/>
    <property type="evidence" value="ECO:0007669"/>
    <property type="project" value="UniProtKB-KW"/>
</dbReference>
<keyword evidence="4 5" id="KW-0694">RNA-binding</keyword>
<evidence type="ECO:0000259" key="6">
    <source>
        <dbReference type="PROSITE" id="PS51686"/>
    </source>
</evidence>
<evidence type="ECO:0000256" key="3">
    <source>
        <dbReference type="ARBA" id="ARBA00022691"/>
    </source>
</evidence>
<gene>
    <name evidence="7" type="ORF">JANAI62_27120</name>
</gene>
<reference evidence="7 8" key="1">
    <citation type="submission" date="2021-05" db="EMBL/GenBank/DDBJ databases">
        <title>Bacteria Genome sequencing.</title>
        <authorList>
            <person name="Takabe Y."/>
            <person name="Nakajima Y."/>
            <person name="Suzuki S."/>
            <person name="Shiozaki T."/>
        </authorList>
    </citation>
    <scope>NUCLEOTIDE SEQUENCE [LARGE SCALE GENOMIC DNA]</scope>
    <source>
        <strain evidence="7 8">AI_62</strain>
    </source>
</reference>
<keyword evidence="3 5" id="KW-0949">S-adenosyl-L-methionine</keyword>
<keyword evidence="2 5" id="KW-0808">Transferase</keyword>
<dbReference type="CDD" id="cd02440">
    <property type="entry name" value="AdoMet_MTases"/>
    <property type="match status" value="1"/>
</dbReference>
<dbReference type="EMBL" id="BPFH01000005">
    <property type="protein sequence ID" value="GIT96089.1"/>
    <property type="molecule type" value="Genomic_DNA"/>
</dbReference>
<comment type="caution">
    <text evidence="7">The sequence shown here is derived from an EMBL/GenBank/DDBJ whole genome shotgun (WGS) entry which is preliminary data.</text>
</comment>
<feature type="active site" description="Nucleophile" evidence="5">
    <location>
        <position position="344"/>
    </location>
</feature>
<name>A0ABQ4NPD6_9RHOB</name>
<dbReference type="PROSITE" id="PS51686">
    <property type="entry name" value="SAM_MT_RSMB_NOP"/>
    <property type="match status" value="1"/>
</dbReference>
<evidence type="ECO:0000256" key="4">
    <source>
        <dbReference type="ARBA" id="ARBA00022884"/>
    </source>
</evidence>
<protein>
    <submittedName>
        <fullName evidence="7">SAM-dependent methyltransferase</fullName>
    </submittedName>
</protein>
<dbReference type="Gene3D" id="3.30.70.1170">
    <property type="entry name" value="Sun protein, domain 3"/>
    <property type="match status" value="1"/>
</dbReference>
<comment type="caution">
    <text evidence="5">Lacks conserved residue(s) required for the propagation of feature annotation.</text>
</comment>
<dbReference type="PANTHER" id="PTHR22807">
    <property type="entry name" value="NOP2 YEAST -RELATED NOL1/NOP2/FMU SUN DOMAIN-CONTAINING"/>
    <property type="match status" value="1"/>
</dbReference>